<dbReference type="InterPro" id="IPR009061">
    <property type="entry name" value="DNA-bd_dom_put_sf"/>
</dbReference>
<gene>
    <name evidence="1" type="ORF">GCM10010328_10840</name>
</gene>
<evidence type="ECO:0000313" key="1">
    <source>
        <dbReference type="EMBL" id="GGZ38794.1"/>
    </source>
</evidence>
<protein>
    <recommendedName>
        <fullName evidence="3">MerR family transcriptional regulator</fullName>
    </recommendedName>
</protein>
<name>A0ABQ3BDW3_9ACTN</name>
<accession>A0ABQ3BDW3</accession>
<keyword evidence="2" id="KW-1185">Reference proteome</keyword>
<evidence type="ECO:0008006" key="3">
    <source>
        <dbReference type="Google" id="ProtNLM"/>
    </source>
</evidence>
<proteinExistence type="predicted"/>
<evidence type="ECO:0000313" key="2">
    <source>
        <dbReference type="Proteomes" id="UP000624183"/>
    </source>
</evidence>
<dbReference type="Proteomes" id="UP000624183">
    <property type="component" value="Unassembled WGS sequence"/>
</dbReference>
<comment type="caution">
    <text evidence="1">The sequence shown here is derived from an EMBL/GenBank/DDBJ whole genome shotgun (WGS) entry which is preliminary data.</text>
</comment>
<dbReference type="SUPFAM" id="SSF46955">
    <property type="entry name" value="Putative DNA-binding domain"/>
    <property type="match status" value="1"/>
</dbReference>
<sequence>MSTGTGTRPLITGALAAQEAAVAPATIRKWVQLGRLTPAGRQGRAQLFWLEDVFAAERGARGRPERTGDVRERP</sequence>
<reference evidence="2" key="1">
    <citation type="journal article" date="2019" name="Int. J. Syst. Evol. Microbiol.">
        <title>The Global Catalogue of Microorganisms (GCM) 10K type strain sequencing project: providing services to taxonomists for standard genome sequencing and annotation.</title>
        <authorList>
            <consortium name="The Broad Institute Genomics Platform"/>
            <consortium name="The Broad Institute Genome Sequencing Center for Infectious Disease"/>
            <person name="Wu L."/>
            <person name="Ma J."/>
        </authorList>
    </citation>
    <scope>NUCLEOTIDE SEQUENCE [LARGE SCALE GENOMIC DNA]</scope>
    <source>
        <strain evidence="2">JCM 4602</strain>
    </source>
</reference>
<dbReference type="EMBL" id="BMUW01000001">
    <property type="protein sequence ID" value="GGZ38794.1"/>
    <property type="molecule type" value="Genomic_DNA"/>
</dbReference>
<organism evidence="1 2">
    <name type="scientific">Streptomyces rubiginosohelvolus</name>
    <dbReference type="NCBI Taxonomy" id="67362"/>
    <lineage>
        <taxon>Bacteria</taxon>
        <taxon>Bacillati</taxon>
        <taxon>Actinomycetota</taxon>
        <taxon>Actinomycetes</taxon>
        <taxon>Kitasatosporales</taxon>
        <taxon>Streptomycetaceae</taxon>
        <taxon>Streptomyces</taxon>
    </lineage>
</organism>